<reference evidence="2" key="1">
    <citation type="submission" date="2022-05" db="EMBL/GenBank/DDBJ databases">
        <authorList>
            <person name="Okamura Y."/>
        </authorList>
    </citation>
    <scope>NUCLEOTIDE SEQUENCE</scope>
</reference>
<dbReference type="EMBL" id="CALOZG010000045">
    <property type="protein sequence ID" value="CAH4035805.1"/>
    <property type="molecule type" value="Genomic_DNA"/>
</dbReference>
<name>A0A9P0TVZ7_PIEBR</name>
<evidence type="ECO:0000256" key="1">
    <source>
        <dbReference type="SAM" id="MobiDB-lite"/>
    </source>
</evidence>
<protein>
    <submittedName>
        <fullName evidence="2">Uncharacterized protein</fullName>
    </submittedName>
</protein>
<feature type="region of interest" description="Disordered" evidence="1">
    <location>
        <begin position="29"/>
        <end position="63"/>
    </location>
</feature>
<evidence type="ECO:0000313" key="3">
    <source>
        <dbReference type="Proteomes" id="UP001152562"/>
    </source>
</evidence>
<keyword evidence="3" id="KW-1185">Reference proteome</keyword>
<proteinExistence type="predicted"/>
<evidence type="ECO:0000313" key="2">
    <source>
        <dbReference type="EMBL" id="CAH4035805.1"/>
    </source>
</evidence>
<gene>
    <name evidence="2" type="ORF">PIBRA_LOCUS11823</name>
</gene>
<organism evidence="2 3">
    <name type="scientific">Pieris brassicae</name>
    <name type="common">White butterfly</name>
    <name type="synonym">Large white butterfly</name>
    <dbReference type="NCBI Taxonomy" id="7116"/>
    <lineage>
        <taxon>Eukaryota</taxon>
        <taxon>Metazoa</taxon>
        <taxon>Ecdysozoa</taxon>
        <taxon>Arthropoda</taxon>
        <taxon>Hexapoda</taxon>
        <taxon>Insecta</taxon>
        <taxon>Pterygota</taxon>
        <taxon>Neoptera</taxon>
        <taxon>Endopterygota</taxon>
        <taxon>Lepidoptera</taxon>
        <taxon>Glossata</taxon>
        <taxon>Ditrysia</taxon>
        <taxon>Papilionoidea</taxon>
        <taxon>Pieridae</taxon>
        <taxon>Pierinae</taxon>
        <taxon>Pieris</taxon>
    </lineage>
</organism>
<sequence length="90" mass="10445">MRKSLLPKLEEERSKGNIAYLRGEKLVVKKPTDTQKSEKRKRESSFSRNKEARSTRELPSSAGFKKIATKNVFKFMSRPRSNSLKEKSNK</sequence>
<dbReference type="Proteomes" id="UP001152562">
    <property type="component" value="Unassembled WGS sequence"/>
</dbReference>
<accession>A0A9P0TVZ7</accession>
<feature type="compositionally biased region" description="Basic and acidic residues" evidence="1">
    <location>
        <begin position="29"/>
        <end position="56"/>
    </location>
</feature>
<comment type="caution">
    <text evidence="2">The sequence shown here is derived from an EMBL/GenBank/DDBJ whole genome shotgun (WGS) entry which is preliminary data.</text>
</comment>
<dbReference type="AlphaFoldDB" id="A0A9P0TVZ7"/>